<comment type="caution">
    <text evidence="3">The sequence shown here is derived from an EMBL/GenBank/DDBJ whole genome shotgun (WGS) entry which is preliminary data.</text>
</comment>
<dbReference type="STRING" id="543379.A0A232EXT0"/>
<evidence type="ECO:0000313" key="3">
    <source>
        <dbReference type="EMBL" id="OXU23254.1"/>
    </source>
</evidence>
<dbReference type="GO" id="GO:0006355">
    <property type="term" value="P:regulation of DNA-templated transcription"/>
    <property type="evidence" value="ECO:0007669"/>
    <property type="project" value="InterPro"/>
</dbReference>
<dbReference type="Pfam" id="PF06466">
    <property type="entry name" value="PCAF_N"/>
    <property type="match status" value="1"/>
</dbReference>
<protein>
    <recommendedName>
        <fullName evidence="2">PCAF N-terminal domain-containing protein</fullName>
    </recommendedName>
</protein>
<keyword evidence="1" id="KW-0812">Transmembrane</keyword>
<dbReference type="InterPro" id="IPR009464">
    <property type="entry name" value="PCAF_N"/>
</dbReference>
<evidence type="ECO:0000256" key="1">
    <source>
        <dbReference type="SAM" id="Phobius"/>
    </source>
</evidence>
<accession>A0A232EXT0</accession>
<dbReference type="GO" id="GO:0005634">
    <property type="term" value="C:nucleus"/>
    <property type="evidence" value="ECO:0007669"/>
    <property type="project" value="InterPro"/>
</dbReference>
<keyword evidence="4" id="KW-1185">Reference proteome</keyword>
<sequence>MKNASTCVKLNDEQVKLLVKVANYGTCDFGHCHCDSWKSRWPLLEMLKTRDELFKALRQACLECRHDIKSHISKFLLTSANMKIKITENNVYLFTQSLQEATQEHVNFILFRLLRKSFMSALRMSDNDECQQPPFESPTIHEALETFVKTRFPGRDNFSHQLMANSAKIFGDMLNELVLDPSDVHIKHSSVDDATFRLFYGRWFLWCYPDNRPGAPPHRDVTKTMGKTWLKMAFPIFLSKLHARKSFADKLPGAKRIPYLDCYIKFLTALECEIYAKRSTMWKKVPDWSLKSATVPTPAFSKDSKREIAFFGTVEEPLVPEPQGADEIFDYDMKCIIALLTSLLISAVLCIFITLINI</sequence>
<reference evidence="3 4" key="1">
    <citation type="journal article" date="2017" name="Curr. Biol.">
        <title>The Evolution of Venom by Co-option of Single-Copy Genes.</title>
        <authorList>
            <person name="Martinson E.O."/>
            <person name="Mrinalini"/>
            <person name="Kelkar Y.D."/>
            <person name="Chang C.H."/>
            <person name="Werren J.H."/>
        </authorList>
    </citation>
    <scope>NUCLEOTIDE SEQUENCE [LARGE SCALE GENOMIC DNA]</scope>
    <source>
        <strain evidence="3 4">Alberta</strain>
        <tissue evidence="3">Whole body</tissue>
    </source>
</reference>
<proteinExistence type="predicted"/>
<feature type="domain" description="PCAF N-terminal" evidence="2">
    <location>
        <begin position="14"/>
        <end position="242"/>
    </location>
</feature>
<keyword evidence="1" id="KW-0472">Membrane</keyword>
<dbReference type="Proteomes" id="UP000215335">
    <property type="component" value="Unassembled WGS sequence"/>
</dbReference>
<dbReference type="AlphaFoldDB" id="A0A232EXT0"/>
<feature type="transmembrane region" description="Helical" evidence="1">
    <location>
        <begin position="336"/>
        <end position="356"/>
    </location>
</feature>
<evidence type="ECO:0000313" key="4">
    <source>
        <dbReference type="Proteomes" id="UP000215335"/>
    </source>
</evidence>
<organism evidence="3 4">
    <name type="scientific">Trichomalopsis sarcophagae</name>
    <dbReference type="NCBI Taxonomy" id="543379"/>
    <lineage>
        <taxon>Eukaryota</taxon>
        <taxon>Metazoa</taxon>
        <taxon>Ecdysozoa</taxon>
        <taxon>Arthropoda</taxon>
        <taxon>Hexapoda</taxon>
        <taxon>Insecta</taxon>
        <taxon>Pterygota</taxon>
        <taxon>Neoptera</taxon>
        <taxon>Endopterygota</taxon>
        <taxon>Hymenoptera</taxon>
        <taxon>Apocrita</taxon>
        <taxon>Proctotrupomorpha</taxon>
        <taxon>Chalcidoidea</taxon>
        <taxon>Pteromalidae</taxon>
        <taxon>Pteromalinae</taxon>
        <taxon>Trichomalopsis</taxon>
    </lineage>
</organism>
<dbReference type="EMBL" id="NNAY01001676">
    <property type="protein sequence ID" value="OXU23254.1"/>
    <property type="molecule type" value="Genomic_DNA"/>
</dbReference>
<dbReference type="GO" id="GO:0004402">
    <property type="term" value="F:histone acetyltransferase activity"/>
    <property type="evidence" value="ECO:0007669"/>
    <property type="project" value="InterPro"/>
</dbReference>
<name>A0A232EXT0_9HYME</name>
<gene>
    <name evidence="3" type="ORF">TSAR_014261</name>
</gene>
<keyword evidence="1" id="KW-1133">Transmembrane helix</keyword>
<evidence type="ECO:0000259" key="2">
    <source>
        <dbReference type="Pfam" id="PF06466"/>
    </source>
</evidence>